<dbReference type="EMBL" id="SRLO01000668">
    <property type="protein sequence ID" value="TNN49129.1"/>
    <property type="molecule type" value="Genomic_DNA"/>
</dbReference>
<feature type="region of interest" description="Disordered" evidence="1">
    <location>
        <begin position="1"/>
        <end position="90"/>
    </location>
</feature>
<feature type="compositionally biased region" description="Basic and acidic residues" evidence="1">
    <location>
        <begin position="68"/>
        <end position="81"/>
    </location>
</feature>
<dbReference type="AlphaFoldDB" id="A0A4Z2G6I1"/>
<accession>A0A4Z2G6I1</accession>
<name>A0A4Z2G6I1_9TELE</name>
<protein>
    <submittedName>
        <fullName evidence="2">Uncharacterized protein</fullName>
    </submittedName>
</protein>
<sequence>MTGALKPPRPLTSDSLRVGDEHKQLDEAQAERRVVVLPDDGGDEEHLAVAGQQQGSEQRAELQGPRHRPQEPQHAAAERRQLYAAGKTDT</sequence>
<evidence type="ECO:0000313" key="2">
    <source>
        <dbReference type="EMBL" id="TNN49129.1"/>
    </source>
</evidence>
<proteinExistence type="predicted"/>
<reference evidence="2 3" key="1">
    <citation type="submission" date="2019-03" db="EMBL/GenBank/DDBJ databases">
        <title>First draft genome of Liparis tanakae, snailfish: a comprehensive survey of snailfish specific genes.</title>
        <authorList>
            <person name="Kim W."/>
            <person name="Song I."/>
            <person name="Jeong J.-H."/>
            <person name="Kim D."/>
            <person name="Kim S."/>
            <person name="Ryu S."/>
            <person name="Song J.Y."/>
            <person name="Lee S.K."/>
        </authorList>
    </citation>
    <scope>NUCLEOTIDE SEQUENCE [LARGE SCALE GENOMIC DNA]</scope>
    <source>
        <tissue evidence="2">Muscle</tissue>
    </source>
</reference>
<organism evidence="2 3">
    <name type="scientific">Liparis tanakae</name>
    <name type="common">Tanaka's snailfish</name>
    <dbReference type="NCBI Taxonomy" id="230148"/>
    <lineage>
        <taxon>Eukaryota</taxon>
        <taxon>Metazoa</taxon>
        <taxon>Chordata</taxon>
        <taxon>Craniata</taxon>
        <taxon>Vertebrata</taxon>
        <taxon>Euteleostomi</taxon>
        <taxon>Actinopterygii</taxon>
        <taxon>Neopterygii</taxon>
        <taxon>Teleostei</taxon>
        <taxon>Neoteleostei</taxon>
        <taxon>Acanthomorphata</taxon>
        <taxon>Eupercaria</taxon>
        <taxon>Perciformes</taxon>
        <taxon>Cottioidei</taxon>
        <taxon>Cottales</taxon>
        <taxon>Liparidae</taxon>
        <taxon>Liparis</taxon>
    </lineage>
</organism>
<evidence type="ECO:0000256" key="1">
    <source>
        <dbReference type="SAM" id="MobiDB-lite"/>
    </source>
</evidence>
<feature type="compositionally biased region" description="Basic and acidic residues" evidence="1">
    <location>
        <begin position="17"/>
        <end position="34"/>
    </location>
</feature>
<evidence type="ECO:0000313" key="3">
    <source>
        <dbReference type="Proteomes" id="UP000314294"/>
    </source>
</evidence>
<gene>
    <name evidence="2" type="ORF">EYF80_040671</name>
</gene>
<keyword evidence="3" id="KW-1185">Reference proteome</keyword>
<comment type="caution">
    <text evidence="2">The sequence shown here is derived from an EMBL/GenBank/DDBJ whole genome shotgun (WGS) entry which is preliminary data.</text>
</comment>
<dbReference type="Proteomes" id="UP000314294">
    <property type="component" value="Unassembled WGS sequence"/>
</dbReference>